<protein>
    <recommendedName>
        <fullName evidence="4">Secreted protein</fullName>
    </recommendedName>
</protein>
<reference evidence="2 3" key="1">
    <citation type="submission" date="2021-05" db="EMBL/GenBank/DDBJ databases">
        <title>Genome Assembly of Synthetic Allotetraploid Brassica napus Reveals Homoeologous Exchanges between Subgenomes.</title>
        <authorList>
            <person name="Davis J.T."/>
        </authorList>
    </citation>
    <scope>NUCLEOTIDE SEQUENCE [LARGE SCALE GENOMIC DNA]</scope>
    <source>
        <strain evidence="3">cv. Da-Ae</strain>
        <tissue evidence="2">Seedling</tissue>
    </source>
</reference>
<accession>A0ABQ7ZXN1</accession>
<sequence>MTPFAAGGGVDPCPWWLVVANVVVPMRVCVTSSRFTVTSLTKRGDSSGALQRDSGSPPMTVAGGEGGCVTSSPMAKHTSSIKRIRDQERDIIGDQRSLDGGGGCLERKKMIHIYY</sequence>
<feature type="region of interest" description="Disordered" evidence="1">
    <location>
        <begin position="42"/>
        <end position="97"/>
    </location>
</feature>
<name>A0ABQ7ZXN1_BRANA</name>
<evidence type="ECO:0000313" key="2">
    <source>
        <dbReference type="EMBL" id="KAH0885005.1"/>
    </source>
</evidence>
<dbReference type="Proteomes" id="UP000824890">
    <property type="component" value="Unassembled WGS sequence"/>
</dbReference>
<proteinExistence type="predicted"/>
<dbReference type="EMBL" id="JAGKQM010000014">
    <property type="protein sequence ID" value="KAH0885005.1"/>
    <property type="molecule type" value="Genomic_DNA"/>
</dbReference>
<evidence type="ECO:0008006" key="4">
    <source>
        <dbReference type="Google" id="ProtNLM"/>
    </source>
</evidence>
<evidence type="ECO:0000313" key="3">
    <source>
        <dbReference type="Proteomes" id="UP000824890"/>
    </source>
</evidence>
<feature type="compositionally biased region" description="Basic and acidic residues" evidence="1">
    <location>
        <begin position="83"/>
        <end position="97"/>
    </location>
</feature>
<keyword evidence="3" id="KW-1185">Reference proteome</keyword>
<organism evidence="2 3">
    <name type="scientific">Brassica napus</name>
    <name type="common">Rape</name>
    <dbReference type="NCBI Taxonomy" id="3708"/>
    <lineage>
        <taxon>Eukaryota</taxon>
        <taxon>Viridiplantae</taxon>
        <taxon>Streptophyta</taxon>
        <taxon>Embryophyta</taxon>
        <taxon>Tracheophyta</taxon>
        <taxon>Spermatophyta</taxon>
        <taxon>Magnoliopsida</taxon>
        <taxon>eudicotyledons</taxon>
        <taxon>Gunneridae</taxon>
        <taxon>Pentapetalae</taxon>
        <taxon>rosids</taxon>
        <taxon>malvids</taxon>
        <taxon>Brassicales</taxon>
        <taxon>Brassicaceae</taxon>
        <taxon>Brassiceae</taxon>
        <taxon>Brassica</taxon>
    </lineage>
</organism>
<comment type="caution">
    <text evidence="2">The sequence shown here is derived from an EMBL/GenBank/DDBJ whole genome shotgun (WGS) entry which is preliminary data.</text>
</comment>
<evidence type="ECO:0000256" key="1">
    <source>
        <dbReference type="SAM" id="MobiDB-lite"/>
    </source>
</evidence>
<gene>
    <name evidence="2" type="ORF">HID58_061101</name>
</gene>